<gene>
    <name evidence="1" type="ORF">B9G98_03168</name>
</gene>
<dbReference type="Proteomes" id="UP000238350">
    <property type="component" value="Unassembled WGS sequence"/>
</dbReference>
<accession>A0A2T0FKN7</accession>
<dbReference type="EMBL" id="NDIQ01000021">
    <property type="protein sequence ID" value="PRT55548.1"/>
    <property type="molecule type" value="Genomic_DNA"/>
</dbReference>
<name>A0A2T0FKN7_9ASCO</name>
<comment type="caution">
    <text evidence="1">The sequence shown here is derived from an EMBL/GenBank/DDBJ whole genome shotgun (WGS) entry which is preliminary data.</text>
</comment>
<evidence type="ECO:0000313" key="1">
    <source>
        <dbReference type="EMBL" id="PRT55548.1"/>
    </source>
</evidence>
<reference evidence="1 2" key="1">
    <citation type="submission" date="2017-04" db="EMBL/GenBank/DDBJ databases">
        <title>Genome sequencing of [Candida] sorbophila.</title>
        <authorList>
            <person name="Ahn J.O."/>
        </authorList>
    </citation>
    <scope>NUCLEOTIDE SEQUENCE [LARGE SCALE GENOMIC DNA]</scope>
    <source>
        <strain evidence="1 2">DS02</strain>
    </source>
</reference>
<evidence type="ECO:0008006" key="3">
    <source>
        <dbReference type="Google" id="ProtNLM"/>
    </source>
</evidence>
<sequence>MANLDDCLTYSNWVPLSCSAVELLQPRRHSLEQGPSTVLFWANHPIRYVYLAGSVCNLKFYSTKQDKRRVEFELDDGTGPAAPVLIFQADEIPCDESQFVEVYGSLSVYHKRTGVIAIDVRVCPPNLTREIDLKFEALRVQTELLARSDPLPALEPAGASRGFVSLSRLPSEMSAHPKFRLIDSI</sequence>
<evidence type="ECO:0000313" key="2">
    <source>
        <dbReference type="Proteomes" id="UP000238350"/>
    </source>
</evidence>
<dbReference type="Gene3D" id="2.40.50.140">
    <property type="entry name" value="Nucleic acid-binding proteins"/>
    <property type="match status" value="1"/>
</dbReference>
<dbReference type="OrthoDB" id="77828at2759"/>
<proteinExistence type="predicted"/>
<organism evidence="1 2">
    <name type="scientific">Wickerhamiella sorbophila</name>
    <dbReference type="NCBI Taxonomy" id="45607"/>
    <lineage>
        <taxon>Eukaryota</taxon>
        <taxon>Fungi</taxon>
        <taxon>Dikarya</taxon>
        <taxon>Ascomycota</taxon>
        <taxon>Saccharomycotina</taxon>
        <taxon>Dipodascomycetes</taxon>
        <taxon>Dipodascales</taxon>
        <taxon>Trichomonascaceae</taxon>
        <taxon>Wickerhamiella</taxon>
    </lineage>
</organism>
<keyword evidence="2" id="KW-1185">Reference proteome</keyword>
<dbReference type="AlphaFoldDB" id="A0A2T0FKN7"/>
<dbReference type="GeneID" id="36516916"/>
<dbReference type="InterPro" id="IPR012340">
    <property type="entry name" value="NA-bd_OB-fold"/>
</dbReference>
<dbReference type="RefSeq" id="XP_024665493.1">
    <property type="nucleotide sequence ID" value="XM_024809725.1"/>
</dbReference>
<protein>
    <recommendedName>
        <fullName evidence="3">CST complex subunit Stn1 N-terminal domain-containing protein</fullName>
    </recommendedName>
</protein>